<sequence length="138" mass="14822">MDQFWTNEDFHRVLYFAYGPPYRQIWTSRGRTRPTTSSATTTAAPSRTSSSPSPRIRVTMPMRTAAPSPAPPPLPVATAMAVSPPPPPPPPPTGHIHLRRELKVGALGLEPIGTPCSAEIIKAVDTGGRSGGEKEDEQ</sequence>
<dbReference type="InParanoid" id="A0A0Q3FWT9"/>
<accession>A0A0Q3FWT9</accession>
<dbReference type="Gramene" id="KQK03920">
    <property type="protein sequence ID" value="KQK03920"/>
    <property type="gene ID" value="BRADI_2g10675v3"/>
</dbReference>
<evidence type="ECO:0000313" key="3">
    <source>
        <dbReference type="EnsemblPlants" id="KQK03920"/>
    </source>
</evidence>
<reference evidence="2" key="2">
    <citation type="submission" date="2017-06" db="EMBL/GenBank/DDBJ databases">
        <title>WGS assembly of Brachypodium distachyon.</title>
        <authorList>
            <consortium name="The International Brachypodium Initiative"/>
            <person name="Lucas S."/>
            <person name="Harmon-Smith M."/>
            <person name="Lail K."/>
            <person name="Tice H."/>
            <person name="Grimwood J."/>
            <person name="Bruce D."/>
            <person name="Barry K."/>
            <person name="Shu S."/>
            <person name="Lindquist E."/>
            <person name="Wang M."/>
            <person name="Pitluck S."/>
            <person name="Vogel J.P."/>
            <person name="Garvin D.F."/>
            <person name="Mockler T.C."/>
            <person name="Schmutz J."/>
            <person name="Rokhsar D."/>
            <person name="Bevan M.W."/>
        </authorList>
    </citation>
    <scope>NUCLEOTIDE SEQUENCE</scope>
    <source>
        <strain evidence="2">Bd21</strain>
    </source>
</reference>
<evidence type="ECO:0000313" key="2">
    <source>
        <dbReference type="EMBL" id="KQK03920.2"/>
    </source>
</evidence>
<gene>
    <name evidence="2" type="ORF">BRADI_2g10675v3</name>
</gene>
<dbReference type="EnsemblPlants" id="KQK03920">
    <property type="protein sequence ID" value="KQK03920"/>
    <property type="gene ID" value="BRADI_2g10675v3"/>
</dbReference>
<keyword evidence="4" id="KW-1185">Reference proteome</keyword>
<name>A0A0Q3FWT9_BRADI</name>
<organism evidence="2">
    <name type="scientific">Brachypodium distachyon</name>
    <name type="common">Purple false brome</name>
    <name type="synonym">Trachynia distachya</name>
    <dbReference type="NCBI Taxonomy" id="15368"/>
    <lineage>
        <taxon>Eukaryota</taxon>
        <taxon>Viridiplantae</taxon>
        <taxon>Streptophyta</taxon>
        <taxon>Embryophyta</taxon>
        <taxon>Tracheophyta</taxon>
        <taxon>Spermatophyta</taxon>
        <taxon>Magnoliopsida</taxon>
        <taxon>Liliopsida</taxon>
        <taxon>Poales</taxon>
        <taxon>Poaceae</taxon>
        <taxon>BOP clade</taxon>
        <taxon>Pooideae</taxon>
        <taxon>Stipodae</taxon>
        <taxon>Brachypodieae</taxon>
        <taxon>Brachypodium</taxon>
    </lineage>
</organism>
<evidence type="ECO:0000313" key="4">
    <source>
        <dbReference type="Proteomes" id="UP000008810"/>
    </source>
</evidence>
<evidence type="ECO:0000256" key="1">
    <source>
        <dbReference type="SAM" id="MobiDB-lite"/>
    </source>
</evidence>
<reference evidence="3" key="3">
    <citation type="submission" date="2018-08" db="UniProtKB">
        <authorList>
            <consortium name="EnsemblPlants"/>
        </authorList>
    </citation>
    <scope>IDENTIFICATION</scope>
    <source>
        <strain evidence="3">cv. Bd21</strain>
    </source>
</reference>
<reference evidence="2 3" key="1">
    <citation type="journal article" date="2010" name="Nature">
        <title>Genome sequencing and analysis of the model grass Brachypodium distachyon.</title>
        <authorList>
            <consortium name="International Brachypodium Initiative"/>
        </authorList>
    </citation>
    <scope>NUCLEOTIDE SEQUENCE [LARGE SCALE GENOMIC DNA]</scope>
    <source>
        <strain evidence="2 3">Bd21</strain>
    </source>
</reference>
<feature type="compositionally biased region" description="Pro residues" evidence="1">
    <location>
        <begin position="83"/>
        <end position="93"/>
    </location>
</feature>
<feature type="compositionally biased region" description="Low complexity" evidence="1">
    <location>
        <begin position="27"/>
        <end position="67"/>
    </location>
</feature>
<proteinExistence type="predicted"/>
<protein>
    <submittedName>
        <fullName evidence="2 3">Uncharacterized protein</fullName>
    </submittedName>
</protein>
<feature type="region of interest" description="Disordered" evidence="1">
    <location>
        <begin position="26"/>
        <end position="96"/>
    </location>
</feature>
<dbReference type="EMBL" id="CM000881">
    <property type="protein sequence ID" value="KQK03920.2"/>
    <property type="molecule type" value="Genomic_DNA"/>
</dbReference>
<dbReference type="AlphaFoldDB" id="A0A0Q3FWT9"/>
<dbReference type="Proteomes" id="UP000008810">
    <property type="component" value="Chromosome 2"/>
</dbReference>